<keyword evidence="1" id="KW-1133">Transmembrane helix</keyword>
<evidence type="ECO:0000313" key="3">
    <source>
        <dbReference type="Proteomes" id="UP000649617"/>
    </source>
</evidence>
<evidence type="ECO:0000313" key="2">
    <source>
        <dbReference type="EMBL" id="CAE7167976.1"/>
    </source>
</evidence>
<accession>A0A812IWD8</accession>
<dbReference type="AlphaFoldDB" id="A0A812IWD8"/>
<feature type="non-terminal residue" evidence="2">
    <location>
        <position position="150"/>
    </location>
</feature>
<gene>
    <name evidence="2" type="ORF">SPIL2461_LOCUS611</name>
</gene>
<feature type="transmembrane region" description="Helical" evidence="1">
    <location>
        <begin position="45"/>
        <end position="65"/>
    </location>
</feature>
<keyword evidence="3" id="KW-1185">Reference proteome</keyword>
<feature type="non-terminal residue" evidence="2">
    <location>
        <position position="1"/>
    </location>
</feature>
<organism evidence="2 3">
    <name type="scientific">Symbiodinium pilosum</name>
    <name type="common">Dinoflagellate</name>
    <dbReference type="NCBI Taxonomy" id="2952"/>
    <lineage>
        <taxon>Eukaryota</taxon>
        <taxon>Sar</taxon>
        <taxon>Alveolata</taxon>
        <taxon>Dinophyceae</taxon>
        <taxon>Suessiales</taxon>
        <taxon>Symbiodiniaceae</taxon>
        <taxon>Symbiodinium</taxon>
    </lineage>
</organism>
<comment type="caution">
    <text evidence="2">The sequence shown here is derived from an EMBL/GenBank/DDBJ whole genome shotgun (WGS) entry which is preliminary data.</text>
</comment>
<proteinExistence type="predicted"/>
<reference evidence="2" key="1">
    <citation type="submission" date="2021-02" db="EMBL/GenBank/DDBJ databases">
        <authorList>
            <person name="Dougan E. K."/>
            <person name="Rhodes N."/>
            <person name="Thang M."/>
            <person name="Chan C."/>
        </authorList>
    </citation>
    <scope>NUCLEOTIDE SEQUENCE</scope>
</reference>
<protein>
    <submittedName>
        <fullName evidence="2">Uncharacterized protein</fullName>
    </submittedName>
</protein>
<feature type="transmembrane region" description="Helical" evidence="1">
    <location>
        <begin position="7"/>
        <end position="25"/>
    </location>
</feature>
<dbReference type="EMBL" id="CAJNIZ010000507">
    <property type="protein sequence ID" value="CAE7167976.1"/>
    <property type="molecule type" value="Genomic_DNA"/>
</dbReference>
<sequence>VLYLNNGLTAFLLGVLFACIAAILYTARVLPEVHGLRTFAGQPILSAWCTPAGVLGHYAGLLLVARRKLVFLDVACIDQTHSLRKAEGLVSMGAFLNQSKRMLVLFHKSFTLRLWCVFELAAFLHSQRARKTELVVYPVSVGVVALVAHF</sequence>
<keyword evidence="1" id="KW-0472">Membrane</keyword>
<keyword evidence="1" id="KW-0812">Transmembrane</keyword>
<name>A0A812IWD8_SYMPI</name>
<evidence type="ECO:0000256" key="1">
    <source>
        <dbReference type="SAM" id="Phobius"/>
    </source>
</evidence>
<dbReference type="Proteomes" id="UP000649617">
    <property type="component" value="Unassembled WGS sequence"/>
</dbReference>